<proteinExistence type="predicted"/>
<dbReference type="Pfam" id="PF12893">
    <property type="entry name" value="Lumazine_bd_2"/>
    <property type="match status" value="1"/>
</dbReference>
<dbReference type="InterPro" id="IPR032710">
    <property type="entry name" value="NTF2-like_dom_sf"/>
</dbReference>
<organism evidence="1 2">
    <name type="scientific">Pseudomonas cavernicola</name>
    <dbReference type="NCBI Taxonomy" id="2320866"/>
    <lineage>
        <taxon>Bacteria</taxon>
        <taxon>Pseudomonadati</taxon>
        <taxon>Pseudomonadota</taxon>
        <taxon>Gammaproteobacteria</taxon>
        <taxon>Pseudomonadales</taxon>
        <taxon>Pseudomonadaceae</taxon>
        <taxon>Pseudomonas</taxon>
    </lineage>
</organism>
<dbReference type="RefSeq" id="WP_119954971.1">
    <property type="nucleotide sequence ID" value="NZ_QYUR01000002.1"/>
</dbReference>
<dbReference type="OrthoDB" id="5676998at2"/>
<dbReference type="Gene3D" id="3.10.450.50">
    <property type="match status" value="1"/>
</dbReference>
<evidence type="ECO:0000313" key="2">
    <source>
        <dbReference type="Proteomes" id="UP000284021"/>
    </source>
</evidence>
<sequence length="123" mass="13998">MTIHTTDKEDINLVVRNYVIGMVSADEALLRQAFHPSCYIIGHYHGALEWLSLDDFVSAIKIEGPAASDAKPFWEIKSVDITGDAAAVTVVDDYIGMRFTDYLSLLKINNRWVIINKLYYYHD</sequence>
<name>A0A418XPQ2_9PSED</name>
<dbReference type="Proteomes" id="UP000284021">
    <property type="component" value="Unassembled WGS sequence"/>
</dbReference>
<keyword evidence="2" id="KW-1185">Reference proteome</keyword>
<dbReference type="InterPro" id="IPR039437">
    <property type="entry name" value="FrzH/put_lumazine-bd"/>
</dbReference>
<reference evidence="1 2" key="1">
    <citation type="submission" date="2018-09" db="EMBL/GenBank/DDBJ databases">
        <authorList>
            <person name="Zhu H."/>
        </authorList>
    </citation>
    <scope>NUCLEOTIDE SEQUENCE [LARGE SCALE GENOMIC DNA]</scope>
    <source>
        <strain evidence="1 2">K1S02-6</strain>
    </source>
</reference>
<dbReference type="AlphaFoldDB" id="A0A418XPQ2"/>
<dbReference type="SUPFAM" id="SSF54427">
    <property type="entry name" value="NTF2-like"/>
    <property type="match status" value="1"/>
</dbReference>
<comment type="caution">
    <text evidence="1">The sequence shown here is derived from an EMBL/GenBank/DDBJ whole genome shotgun (WGS) entry which is preliminary data.</text>
</comment>
<dbReference type="EMBL" id="QYUR01000002">
    <property type="protein sequence ID" value="RJG14424.1"/>
    <property type="molecule type" value="Genomic_DNA"/>
</dbReference>
<protein>
    <submittedName>
        <fullName evidence="1">Nuclear transport factor 2 family protein</fullName>
    </submittedName>
</protein>
<evidence type="ECO:0000313" key="1">
    <source>
        <dbReference type="EMBL" id="RJG14424.1"/>
    </source>
</evidence>
<gene>
    <name evidence="1" type="ORF">D3879_13330</name>
</gene>
<accession>A0A418XPQ2</accession>